<feature type="chain" id="PRO_5005199310" evidence="2">
    <location>
        <begin position="22"/>
        <end position="78"/>
    </location>
</feature>
<dbReference type="EMBL" id="LDEV01002570">
    <property type="protein sequence ID" value="KLJ08593.1"/>
    <property type="molecule type" value="Genomic_DNA"/>
</dbReference>
<keyword evidence="4" id="KW-1185">Reference proteome</keyword>
<dbReference type="AlphaFoldDB" id="A0A0H1BBU3"/>
<accession>A0A0H1BBU3</accession>
<proteinExistence type="predicted"/>
<comment type="caution">
    <text evidence="3">The sequence shown here is derived from an EMBL/GenBank/DDBJ whole genome shotgun (WGS) entry which is preliminary data.</text>
</comment>
<evidence type="ECO:0000256" key="1">
    <source>
        <dbReference type="SAM" id="MobiDB-lite"/>
    </source>
</evidence>
<feature type="region of interest" description="Disordered" evidence="1">
    <location>
        <begin position="43"/>
        <end position="78"/>
    </location>
</feature>
<evidence type="ECO:0000256" key="2">
    <source>
        <dbReference type="SAM" id="SignalP"/>
    </source>
</evidence>
<dbReference type="OrthoDB" id="10358060at2759"/>
<name>A0A0H1BBU3_9EURO</name>
<protein>
    <submittedName>
        <fullName evidence="3">Uncharacterized protein</fullName>
    </submittedName>
</protein>
<gene>
    <name evidence="3" type="ORF">EMPG_15970</name>
</gene>
<feature type="non-terminal residue" evidence="3">
    <location>
        <position position="78"/>
    </location>
</feature>
<organism evidence="3 4">
    <name type="scientific">Blastomyces silverae</name>
    <dbReference type="NCBI Taxonomy" id="2060906"/>
    <lineage>
        <taxon>Eukaryota</taxon>
        <taxon>Fungi</taxon>
        <taxon>Dikarya</taxon>
        <taxon>Ascomycota</taxon>
        <taxon>Pezizomycotina</taxon>
        <taxon>Eurotiomycetes</taxon>
        <taxon>Eurotiomycetidae</taxon>
        <taxon>Onygenales</taxon>
        <taxon>Ajellomycetaceae</taxon>
        <taxon>Blastomyces</taxon>
    </lineage>
</organism>
<reference evidence="4" key="1">
    <citation type="journal article" date="2015" name="PLoS Genet.">
        <title>The dynamic genome and transcriptome of the human fungal pathogen Blastomyces and close relative Emmonsia.</title>
        <authorList>
            <person name="Munoz J.F."/>
            <person name="Gauthier G.M."/>
            <person name="Desjardins C.A."/>
            <person name="Gallo J.E."/>
            <person name="Holder J."/>
            <person name="Sullivan T.D."/>
            <person name="Marty A.J."/>
            <person name="Carmen J.C."/>
            <person name="Chen Z."/>
            <person name="Ding L."/>
            <person name="Gujja S."/>
            <person name="Magrini V."/>
            <person name="Misas E."/>
            <person name="Mitreva M."/>
            <person name="Priest M."/>
            <person name="Saif S."/>
            <person name="Whiston E.A."/>
            <person name="Young S."/>
            <person name="Zeng Q."/>
            <person name="Goldman W.E."/>
            <person name="Mardis E.R."/>
            <person name="Taylor J.W."/>
            <person name="McEwen J.G."/>
            <person name="Clay O.K."/>
            <person name="Klein B.S."/>
            <person name="Cuomo C.A."/>
        </authorList>
    </citation>
    <scope>NUCLEOTIDE SEQUENCE [LARGE SCALE GENOMIC DNA]</scope>
    <source>
        <strain evidence="4">UAMH 139</strain>
    </source>
</reference>
<evidence type="ECO:0000313" key="3">
    <source>
        <dbReference type="EMBL" id="KLJ08593.1"/>
    </source>
</evidence>
<dbReference type="Proteomes" id="UP000053573">
    <property type="component" value="Unassembled WGS sequence"/>
</dbReference>
<feature type="signal peptide" evidence="2">
    <location>
        <begin position="1"/>
        <end position="21"/>
    </location>
</feature>
<evidence type="ECO:0000313" key="4">
    <source>
        <dbReference type="Proteomes" id="UP000053573"/>
    </source>
</evidence>
<keyword evidence="2" id="KW-0732">Signal</keyword>
<sequence length="78" mass="8626">MQLSHTINTLLLLTLAATTSALPISPENAKDLNKRIDQFEIPWLSAPDEADTEEPGQRRAVLDDEGPSNIDKRFPKLG</sequence>